<feature type="compositionally biased region" description="Basic and acidic residues" evidence="1">
    <location>
        <begin position="47"/>
        <end position="56"/>
    </location>
</feature>
<keyword evidence="3" id="KW-1185">Reference proteome</keyword>
<evidence type="ECO:0000313" key="3">
    <source>
        <dbReference type="Proteomes" id="UP000886998"/>
    </source>
</evidence>
<feature type="compositionally biased region" description="Polar residues" evidence="1">
    <location>
        <begin position="57"/>
        <end position="67"/>
    </location>
</feature>
<reference evidence="2" key="1">
    <citation type="submission" date="2020-08" db="EMBL/GenBank/DDBJ databases">
        <title>Multicomponent nature underlies the extraordinary mechanical properties of spider dragline silk.</title>
        <authorList>
            <person name="Kono N."/>
            <person name="Nakamura H."/>
            <person name="Mori M."/>
            <person name="Yoshida Y."/>
            <person name="Ohtoshi R."/>
            <person name="Malay A.D."/>
            <person name="Moran D.A.P."/>
            <person name="Tomita M."/>
            <person name="Numata K."/>
            <person name="Arakawa K."/>
        </authorList>
    </citation>
    <scope>NUCLEOTIDE SEQUENCE</scope>
</reference>
<dbReference type="Proteomes" id="UP000886998">
    <property type="component" value="Unassembled WGS sequence"/>
</dbReference>
<feature type="compositionally biased region" description="Basic and acidic residues" evidence="1">
    <location>
        <begin position="1"/>
        <end position="12"/>
    </location>
</feature>
<dbReference type="AlphaFoldDB" id="A0A8X6YRB4"/>
<feature type="region of interest" description="Disordered" evidence="1">
    <location>
        <begin position="1"/>
        <end position="77"/>
    </location>
</feature>
<dbReference type="EMBL" id="BMAV01022018">
    <property type="protein sequence ID" value="GFY76557.1"/>
    <property type="molecule type" value="Genomic_DNA"/>
</dbReference>
<comment type="caution">
    <text evidence="2">The sequence shown here is derived from an EMBL/GenBank/DDBJ whole genome shotgun (WGS) entry which is preliminary data.</text>
</comment>
<proteinExistence type="predicted"/>
<sequence length="77" mass="9091">MPERRKGSDLGRRTTRSTAMRNRRAQRTDEQIPQDNEDVRVNMAQLHETRSQEARAEQNQQRHSQLTILIPRPQEGK</sequence>
<name>A0A8X6YRB4_9ARAC</name>
<evidence type="ECO:0000313" key="2">
    <source>
        <dbReference type="EMBL" id="GFY76557.1"/>
    </source>
</evidence>
<gene>
    <name evidence="2" type="ORF">TNIN_284591</name>
</gene>
<protein>
    <submittedName>
        <fullName evidence="2">Uncharacterized protein</fullName>
    </submittedName>
</protein>
<organism evidence="2 3">
    <name type="scientific">Trichonephila inaurata madagascariensis</name>
    <dbReference type="NCBI Taxonomy" id="2747483"/>
    <lineage>
        <taxon>Eukaryota</taxon>
        <taxon>Metazoa</taxon>
        <taxon>Ecdysozoa</taxon>
        <taxon>Arthropoda</taxon>
        <taxon>Chelicerata</taxon>
        <taxon>Arachnida</taxon>
        <taxon>Araneae</taxon>
        <taxon>Araneomorphae</taxon>
        <taxon>Entelegynae</taxon>
        <taxon>Araneoidea</taxon>
        <taxon>Nephilidae</taxon>
        <taxon>Trichonephila</taxon>
        <taxon>Trichonephila inaurata</taxon>
    </lineage>
</organism>
<dbReference type="OrthoDB" id="6437323at2759"/>
<evidence type="ECO:0000256" key="1">
    <source>
        <dbReference type="SAM" id="MobiDB-lite"/>
    </source>
</evidence>
<accession>A0A8X6YRB4</accession>